<dbReference type="PANTHER" id="PTHR46651:SF1">
    <property type="entry name" value="SMALL MUTS RELATED FAMILY PROTEIN"/>
    <property type="match status" value="1"/>
</dbReference>
<dbReference type="eggNOG" id="KOG2401">
    <property type="taxonomic scope" value="Eukaryota"/>
</dbReference>
<dbReference type="SUPFAM" id="SSF46934">
    <property type="entry name" value="UBA-like"/>
    <property type="match status" value="1"/>
</dbReference>
<dbReference type="FunCoup" id="C1E279">
    <property type="interactions" value="141"/>
</dbReference>
<proteinExistence type="predicted"/>
<dbReference type="Pfam" id="PF08590">
    <property type="entry name" value="DUF1771"/>
    <property type="match status" value="1"/>
</dbReference>
<dbReference type="InterPro" id="IPR003892">
    <property type="entry name" value="CUE"/>
</dbReference>
<dbReference type="SUPFAM" id="SSF160443">
    <property type="entry name" value="SMR domain-like"/>
    <property type="match status" value="1"/>
</dbReference>
<feature type="compositionally biased region" description="Polar residues" evidence="1">
    <location>
        <begin position="27"/>
        <end position="36"/>
    </location>
</feature>
<dbReference type="GeneID" id="8241802"/>
<dbReference type="EMBL" id="CP001324">
    <property type="protein sequence ID" value="ACO62296.1"/>
    <property type="molecule type" value="Genomic_DNA"/>
</dbReference>
<feature type="compositionally biased region" description="Pro residues" evidence="1">
    <location>
        <begin position="46"/>
        <end position="56"/>
    </location>
</feature>
<dbReference type="InterPro" id="IPR041806">
    <property type="entry name" value="CID5/6/7_CUE"/>
</dbReference>
<dbReference type="InterPro" id="IPR002625">
    <property type="entry name" value="Smr_dom"/>
</dbReference>
<dbReference type="PROSITE" id="PS51140">
    <property type="entry name" value="CUE"/>
    <property type="match status" value="1"/>
</dbReference>
<dbReference type="GO" id="GO:0043130">
    <property type="term" value="F:ubiquitin binding"/>
    <property type="evidence" value="ECO:0007669"/>
    <property type="project" value="InterPro"/>
</dbReference>
<dbReference type="InterPro" id="IPR036063">
    <property type="entry name" value="Smr_dom_sf"/>
</dbReference>
<dbReference type="OMA" id="GEMDERQ"/>
<feature type="region of interest" description="Disordered" evidence="1">
    <location>
        <begin position="237"/>
        <end position="277"/>
    </location>
</feature>
<dbReference type="InterPro" id="IPR009060">
    <property type="entry name" value="UBA-like_sf"/>
</dbReference>
<dbReference type="Pfam" id="PF02845">
    <property type="entry name" value="CUE"/>
    <property type="match status" value="1"/>
</dbReference>
<feature type="domain" description="Smr" evidence="2">
    <location>
        <begin position="430"/>
        <end position="476"/>
    </location>
</feature>
<organism evidence="4 5">
    <name type="scientific">Micromonas commoda (strain RCC299 / NOUM17 / CCMP2709)</name>
    <name type="common">Picoplanktonic green alga</name>
    <dbReference type="NCBI Taxonomy" id="296587"/>
    <lineage>
        <taxon>Eukaryota</taxon>
        <taxon>Viridiplantae</taxon>
        <taxon>Chlorophyta</taxon>
        <taxon>Mamiellophyceae</taxon>
        <taxon>Mamiellales</taxon>
        <taxon>Mamiellaceae</taxon>
        <taxon>Micromonas</taxon>
    </lineage>
</organism>
<dbReference type="InParanoid" id="C1E279"/>
<dbReference type="InterPro" id="IPR013899">
    <property type="entry name" value="DUF1771"/>
</dbReference>
<sequence length="476" mass="51478">MTEGKPEGPAAALNPSAAAFTFKATAPSFTPGSTDSRPAAGAAPFYPRPQAPPTEPEYPGYDEFDEYHDHEQDQVVDLPKKKSLADLGLDSLGFVSDGSESGHDTPSPMTQIRRQQAMRQNVGDGQDIGGWYSGEGVEGVAAEWQHTVSYQPHDQHPIAGYEGEYDQQLAAYNMPHYPYYPAGAGGGLSEYDEGEFLKFLQESFPGYSLDSLQELLEANGGDANITVEMLLEMHSEVAPPEPPRLDDESSFPTLGGSTSTGTSESQKPPDSKPPEEIFKSFTISGGVSNMRLPGNNIASRSTHGDFADRVRTTQPSAPAQSRGTTQVGYGAGSFSGRRAAAEQQWVDTGDTVSAMYATNREDARDYMRLRNICFQQATQAYLSGNKALAKDLSRQGRQHAMNMKAAHERAAAFIFQERNNSNVQGGTPMLDLHGLHVAEAINVLRRELPNFKAAGRVVHILVGTGHHTKERVGGAQ</sequence>
<evidence type="ECO:0008006" key="6">
    <source>
        <dbReference type="Google" id="ProtNLM"/>
    </source>
</evidence>
<dbReference type="KEGG" id="mis:MICPUN_57140"/>
<dbReference type="RefSeq" id="XP_002501038.1">
    <property type="nucleotide sequence ID" value="XM_002500992.1"/>
</dbReference>
<reference evidence="4 5" key="1">
    <citation type="journal article" date="2009" name="Science">
        <title>Green evolution and dynamic adaptations revealed by genomes of the marine picoeukaryotes Micromonas.</title>
        <authorList>
            <person name="Worden A.Z."/>
            <person name="Lee J.H."/>
            <person name="Mock T."/>
            <person name="Rouze P."/>
            <person name="Simmons M.P."/>
            <person name="Aerts A.L."/>
            <person name="Allen A.E."/>
            <person name="Cuvelier M.L."/>
            <person name="Derelle E."/>
            <person name="Everett M.V."/>
            <person name="Foulon E."/>
            <person name="Grimwood J."/>
            <person name="Gundlach H."/>
            <person name="Henrissat B."/>
            <person name="Napoli C."/>
            <person name="McDonald S.M."/>
            <person name="Parker M.S."/>
            <person name="Rombauts S."/>
            <person name="Salamov A."/>
            <person name="Von Dassow P."/>
            <person name="Badger J.H."/>
            <person name="Coutinho P.M."/>
            <person name="Demir E."/>
            <person name="Dubchak I."/>
            <person name="Gentemann C."/>
            <person name="Eikrem W."/>
            <person name="Gready J.E."/>
            <person name="John U."/>
            <person name="Lanier W."/>
            <person name="Lindquist E.A."/>
            <person name="Lucas S."/>
            <person name="Mayer K.F."/>
            <person name="Moreau H."/>
            <person name="Not F."/>
            <person name="Otillar R."/>
            <person name="Panaud O."/>
            <person name="Pangilinan J."/>
            <person name="Paulsen I."/>
            <person name="Piegu B."/>
            <person name="Poliakov A."/>
            <person name="Robbens S."/>
            <person name="Schmutz J."/>
            <person name="Toulza E."/>
            <person name="Wyss T."/>
            <person name="Zelensky A."/>
            <person name="Zhou K."/>
            <person name="Armbrust E.V."/>
            <person name="Bhattacharya D."/>
            <person name="Goodenough U.W."/>
            <person name="Van de Peer Y."/>
            <person name="Grigoriev I.V."/>
        </authorList>
    </citation>
    <scope>NUCLEOTIDE SEQUENCE [LARGE SCALE GENOMIC DNA]</scope>
    <source>
        <strain evidence="5">RCC299 / NOUM17</strain>
    </source>
</reference>
<evidence type="ECO:0000259" key="3">
    <source>
        <dbReference type="PROSITE" id="PS51140"/>
    </source>
</evidence>
<evidence type="ECO:0000313" key="4">
    <source>
        <dbReference type="EMBL" id="ACO62296.1"/>
    </source>
</evidence>
<dbReference type="CDD" id="cd14371">
    <property type="entry name" value="CUE_CID7_like"/>
    <property type="match status" value="1"/>
</dbReference>
<feature type="compositionally biased region" description="Basic and acidic residues" evidence="1">
    <location>
        <begin position="267"/>
        <end position="277"/>
    </location>
</feature>
<keyword evidence="5" id="KW-1185">Reference proteome</keyword>
<name>C1E279_MICCC</name>
<gene>
    <name evidence="4" type="ORF">MICPUN_57140</name>
</gene>
<dbReference type="PANTHER" id="PTHR46651">
    <property type="entry name" value="POLYADENYLATE-BINDING PROTEIN-INTERACTING PROTEIN 7"/>
    <property type="match status" value="1"/>
</dbReference>
<dbReference type="PROSITE" id="PS50828">
    <property type="entry name" value="SMR"/>
    <property type="match status" value="1"/>
</dbReference>
<evidence type="ECO:0000256" key="1">
    <source>
        <dbReference type="SAM" id="MobiDB-lite"/>
    </source>
</evidence>
<feature type="domain" description="CUE" evidence="3">
    <location>
        <begin position="192"/>
        <end position="235"/>
    </location>
</feature>
<evidence type="ECO:0000313" key="5">
    <source>
        <dbReference type="Proteomes" id="UP000002009"/>
    </source>
</evidence>
<dbReference type="InterPro" id="IPR053242">
    <property type="entry name" value="PAM2-like_domain"/>
</dbReference>
<evidence type="ECO:0000259" key="2">
    <source>
        <dbReference type="PROSITE" id="PS50828"/>
    </source>
</evidence>
<dbReference type="OrthoDB" id="497820at2759"/>
<dbReference type="SMART" id="SM01162">
    <property type="entry name" value="DUF1771"/>
    <property type="match status" value="1"/>
</dbReference>
<dbReference type="Proteomes" id="UP000002009">
    <property type="component" value="Chromosome 3"/>
</dbReference>
<accession>C1E279</accession>
<protein>
    <recommendedName>
        <fullName evidence="6">Smr domain-containing protein</fullName>
    </recommendedName>
</protein>
<dbReference type="Gene3D" id="3.30.1370.110">
    <property type="match status" value="1"/>
</dbReference>
<dbReference type="Gene3D" id="1.10.8.10">
    <property type="entry name" value="DNA helicase RuvA subunit, C-terminal domain"/>
    <property type="match status" value="1"/>
</dbReference>
<dbReference type="AlphaFoldDB" id="C1E279"/>
<feature type="region of interest" description="Disordered" evidence="1">
    <location>
        <begin position="26"/>
        <end position="71"/>
    </location>
</feature>
<dbReference type="STRING" id="296587.C1E279"/>